<evidence type="ECO:0000256" key="2">
    <source>
        <dbReference type="ARBA" id="ARBA00022821"/>
    </source>
</evidence>
<dbReference type="Pfam" id="PF00931">
    <property type="entry name" value="NB-ARC"/>
    <property type="match status" value="1"/>
</dbReference>
<accession>A0A6N2MG41</accession>
<evidence type="ECO:0000259" key="5">
    <source>
        <dbReference type="Pfam" id="PF23559"/>
    </source>
</evidence>
<dbReference type="SUPFAM" id="SSF52540">
    <property type="entry name" value="P-loop containing nucleoside triphosphate hydrolases"/>
    <property type="match status" value="1"/>
</dbReference>
<evidence type="ECO:0000256" key="3">
    <source>
        <dbReference type="SAM" id="Phobius"/>
    </source>
</evidence>
<evidence type="ECO:0000259" key="4">
    <source>
        <dbReference type="Pfam" id="PF00931"/>
    </source>
</evidence>
<dbReference type="AlphaFoldDB" id="A0A6N2MG41"/>
<dbReference type="PANTHER" id="PTHR23155:SF1032">
    <property type="entry name" value="NB-ARC DOMAIN-CONTAINING PROTEIN"/>
    <property type="match status" value="1"/>
</dbReference>
<dbReference type="Gene3D" id="1.10.10.10">
    <property type="entry name" value="Winged helix-like DNA-binding domain superfamily/Winged helix DNA-binding domain"/>
    <property type="match status" value="1"/>
</dbReference>
<feature type="domain" description="NB-ARC" evidence="4">
    <location>
        <begin position="1"/>
        <end position="139"/>
    </location>
</feature>
<name>A0A6N2MG41_SALVM</name>
<dbReference type="Pfam" id="PF23559">
    <property type="entry name" value="WHD_DRP"/>
    <property type="match status" value="1"/>
</dbReference>
<dbReference type="InterPro" id="IPR058922">
    <property type="entry name" value="WHD_DRP"/>
</dbReference>
<evidence type="ECO:0000256" key="1">
    <source>
        <dbReference type="ARBA" id="ARBA00022737"/>
    </source>
</evidence>
<dbReference type="InterPro" id="IPR002182">
    <property type="entry name" value="NB-ARC"/>
</dbReference>
<dbReference type="GO" id="GO:0098542">
    <property type="term" value="P:defense response to other organism"/>
    <property type="evidence" value="ECO:0007669"/>
    <property type="project" value="TreeGrafter"/>
</dbReference>
<feature type="transmembrane region" description="Helical" evidence="3">
    <location>
        <begin position="549"/>
        <end position="567"/>
    </location>
</feature>
<dbReference type="Gene3D" id="1.10.8.430">
    <property type="entry name" value="Helical domain of apoptotic protease-activating factors"/>
    <property type="match status" value="1"/>
</dbReference>
<sequence length="570" mass="64075">MGGVGKTRILQQIVDDLLLRQDISHHVYWVTVSQDFSIYRLQNLIARHLDLDLSSKYDILPRAAKLAEELMKKQEWILILDDLWESFELSAVGIPVPLKGCKVIFTTRSNAICQRMGSQVITKVRPLSEREAWTLFMETLGHGIALSPEVERIAADIARECAGLPLGIITMAGSLRGVDDQDEWRNTLEKLKELKSGDMEDEVFRMLRFSYDRLDDKLQQCLLYCTLFPEDYNIKREELIFYLIDEGIIQKMWSREAAFDKGHTMLDRLENAGLLQRIDGGRAVKMHDLVQRRKRIEMAPLKSGWTGAVSASAQEQNTVDMAQQREPLLTGEFEQAIDLTGAGIELPRDAPDDQDELKKLKGSKSRDMVDDFKSGLTGAVSASAQEQNNVDMAQQQEPLLTGEFEQAIDLSGGGIELPRDAPDDQDELKKLKGSKSSDMVDDFKSGWTLLMTNLILEIASAVFDQLGYALVGMVLAFVALLLATAELIDMARKERMSLLPSFHRPSTSTLAPGKPVGTIVEYFGLVGAVWQCFYSIVEYAYARKKKDNPIKMCLLPSIFILCVVWISNNI</sequence>
<dbReference type="InterPro" id="IPR036388">
    <property type="entry name" value="WH-like_DNA-bd_sf"/>
</dbReference>
<evidence type="ECO:0000313" key="6">
    <source>
        <dbReference type="EMBL" id="VFU48603.1"/>
    </source>
</evidence>
<proteinExistence type="predicted"/>
<dbReference type="GO" id="GO:0043531">
    <property type="term" value="F:ADP binding"/>
    <property type="evidence" value="ECO:0007669"/>
    <property type="project" value="InterPro"/>
</dbReference>
<feature type="domain" description="Disease resistance protein winged helix" evidence="5">
    <location>
        <begin position="227"/>
        <end position="290"/>
    </location>
</feature>
<keyword evidence="1" id="KW-0677">Repeat</keyword>
<dbReference type="InterPro" id="IPR027417">
    <property type="entry name" value="P-loop_NTPase"/>
</dbReference>
<protein>
    <submittedName>
        <fullName evidence="6">Uncharacterized protein</fullName>
    </submittedName>
</protein>
<dbReference type="FunFam" id="1.10.10.10:FF:000322">
    <property type="entry name" value="Probable disease resistance protein At1g63360"/>
    <property type="match status" value="1"/>
</dbReference>
<dbReference type="PANTHER" id="PTHR23155">
    <property type="entry name" value="DISEASE RESISTANCE PROTEIN RP"/>
    <property type="match status" value="1"/>
</dbReference>
<keyword evidence="3" id="KW-1133">Transmembrane helix</keyword>
<dbReference type="InterPro" id="IPR044974">
    <property type="entry name" value="Disease_R_plants"/>
</dbReference>
<organism evidence="6">
    <name type="scientific">Salix viminalis</name>
    <name type="common">Common osier</name>
    <name type="synonym">Basket willow</name>
    <dbReference type="NCBI Taxonomy" id="40686"/>
    <lineage>
        <taxon>Eukaryota</taxon>
        <taxon>Viridiplantae</taxon>
        <taxon>Streptophyta</taxon>
        <taxon>Embryophyta</taxon>
        <taxon>Tracheophyta</taxon>
        <taxon>Spermatophyta</taxon>
        <taxon>Magnoliopsida</taxon>
        <taxon>eudicotyledons</taxon>
        <taxon>Gunneridae</taxon>
        <taxon>Pentapetalae</taxon>
        <taxon>rosids</taxon>
        <taxon>fabids</taxon>
        <taxon>Malpighiales</taxon>
        <taxon>Salicaceae</taxon>
        <taxon>Saliceae</taxon>
        <taxon>Salix</taxon>
    </lineage>
</organism>
<keyword evidence="3" id="KW-0472">Membrane</keyword>
<dbReference type="Gene3D" id="3.40.50.300">
    <property type="entry name" value="P-loop containing nucleotide triphosphate hydrolases"/>
    <property type="match status" value="1"/>
</dbReference>
<dbReference type="InterPro" id="IPR042197">
    <property type="entry name" value="Apaf_helical"/>
</dbReference>
<reference evidence="6" key="1">
    <citation type="submission" date="2019-03" db="EMBL/GenBank/DDBJ databases">
        <authorList>
            <person name="Mank J."/>
            <person name="Almeida P."/>
        </authorList>
    </citation>
    <scope>NUCLEOTIDE SEQUENCE</scope>
    <source>
        <strain evidence="6">78183</strain>
    </source>
</reference>
<keyword evidence="2" id="KW-0611">Plant defense</keyword>
<dbReference type="EMBL" id="CAADRP010001705">
    <property type="protein sequence ID" value="VFU48603.1"/>
    <property type="molecule type" value="Genomic_DNA"/>
</dbReference>
<gene>
    <name evidence="6" type="ORF">SVIM_LOCUS319542</name>
</gene>
<keyword evidence="3" id="KW-0812">Transmembrane</keyword>
<feature type="transmembrane region" description="Helical" evidence="3">
    <location>
        <begin position="466"/>
        <end position="488"/>
    </location>
</feature>